<proteinExistence type="predicted"/>
<feature type="region of interest" description="Disordered" evidence="1">
    <location>
        <begin position="36"/>
        <end position="64"/>
    </location>
</feature>
<name>A0ABW2UZQ0_9BACL</name>
<evidence type="ECO:0000313" key="3">
    <source>
        <dbReference type="Proteomes" id="UP001596528"/>
    </source>
</evidence>
<accession>A0ABW2UZQ0</accession>
<keyword evidence="3" id="KW-1185">Reference proteome</keyword>
<dbReference type="RefSeq" id="WP_138787617.1">
    <property type="nucleotide sequence ID" value="NZ_JBHTGQ010000002.1"/>
</dbReference>
<gene>
    <name evidence="2" type="ORF">ACFQWB_01175</name>
</gene>
<feature type="compositionally biased region" description="Basic and acidic residues" evidence="1">
    <location>
        <begin position="36"/>
        <end position="49"/>
    </location>
</feature>
<evidence type="ECO:0000256" key="1">
    <source>
        <dbReference type="SAM" id="MobiDB-lite"/>
    </source>
</evidence>
<dbReference type="Proteomes" id="UP001596528">
    <property type="component" value="Unassembled WGS sequence"/>
</dbReference>
<reference evidence="3" key="1">
    <citation type="journal article" date="2019" name="Int. J. Syst. Evol. Microbiol.">
        <title>The Global Catalogue of Microorganisms (GCM) 10K type strain sequencing project: providing services to taxonomists for standard genome sequencing and annotation.</title>
        <authorList>
            <consortium name="The Broad Institute Genomics Platform"/>
            <consortium name="The Broad Institute Genome Sequencing Center for Infectious Disease"/>
            <person name="Wu L."/>
            <person name="Ma J."/>
        </authorList>
    </citation>
    <scope>NUCLEOTIDE SEQUENCE [LARGE SCALE GENOMIC DNA]</scope>
    <source>
        <strain evidence="3">JCM 18657</strain>
    </source>
</reference>
<dbReference type="EMBL" id="JBHTGQ010000002">
    <property type="protein sequence ID" value="MFC7748556.1"/>
    <property type="molecule type" value="Genomic_DNA"/>
</dbReference>
<evidence type="ECO:0000313" key="2">
    <source>
        <dbReference type="EMBL" id="MFC7748556.1"/>
    </source>
</evidence>
<organism evidence="2 3">
    <name type="scientific">Paenibacillus thermoaerophilus</name>
    <dbReference type="NCBI Taxonomy" id="1215385"/>
    <lineage>
        <taxon>Bacteria</taxon>
        <taxon>Bacillati</taxon>
        <taxon>Bacillota</taxon>
        <taxon>Bacilli</taxon>
        <taxon>Bacillales</taxon>
        <taxon>Paenibacillaceae</taxon>
        <taxon>Paenibacillus</taxon>
    </lineage>
</organism>
<sequence length="64" mass="6826">MKSVTLQVRGMSRSNCAHSITDTLNSIGAACPPDLRDGRSASEYDESRVAPDAAEQRGYIANGQ</sequence>
<comment type="caution">
    <text evidence="2">The sequence shown here is derived from an EMBL/GenBank/DDBJ whole genome shotgun (WGS) entry which is preliminary data.</text>
</comment>
<protein>
    <submittedName>
        <fullName evidence="2">Copper resistance protein CopZ</fullName>
    </submittedName>
</protein>
<dbReference type="Gene3D" id="3.30.70.100">
    <property type="match status" value="1"/>
</dbReference>